<dbReference type="AlphaFoldDB" id="A0A6M1LQG1"/>
<proteinExistence type="predicted"/>
<keyword evidence="1" id="KW-0472">Membrane</keyword>
<evidence type="ECO:0000313" key="3">
    <source>
        <dbReference type="Proteomes" id="UP000475385"/>
    </source>
</evidence>
<feature type="transmembrane region" description="Helical" evidence="1">
    <location>
        <begin position="7"/>
        <end position="27"/>
    </location>
</feature>
<gene>
    <name evidence="2" type="ORF">G3576_21710</name>
</gene>
<feature type="transmembrane region" description="Helical" evidence="1">
    <location>
        <begin position="104"/>
        <end position="125"/>
    </location>
</feature>
<accession>A0A6M1LQG1</accession>
<evidence type="ECO:0000313" key="2">
    <source>
        <dbReference type="EMBL" id="NGM22645.1"/>
    </source>
</evidence>
<evidence type="ECO:0000256" key="1">
    <source>
        <dbReference type="SAM" id="Phobius"/>
    </source>
</evidence>
<name>A0A6M1LQG1_9PROT</name>
<keyword evidence="3" id="KW-1185">Reference proteome</keyword>
<feature type="transmembrane region" description="Helical" evidence="1">
    <location>
        <begin position="33"/>
        <end position="56"/>
    </location>
</feature>
<comment type="caution">
    <text evidence="2">The sequence shown here is derived from an EMBL/GenBank/DDBJ whole genome shotgun (WGS) entry which is preliminary data.</text>
</comment>
<feature type="transmembrane region" description="Helical" evidence="1">
    <location>
        <begin position="152"/>
        <end position="170"/>
    </location>
</feature>
<feature type="transmembrane region" description="Helical" evidence="1">
    <location>
        <begin position="176"/>
        <end position="198"/>
    </location>
</feature>
<protein>
    <submittedName>
        <fullName evidence="2">Uncharacterized protein</fullName>
    </submittedName>
</protein>
<feature type="transmembrane region" description="Helical" evidence="1">
    <location>
        <begin position="77"/>
        <end position="98"/>
    </location>
</feature>
<reference evidence="2 3" key="1">
    <citation type="submission" date="2020-02" db="EMBL/GenBank/DDBJ databases">
        <authorList>
            <person name="Kim H.M."/>
            <person name="Jeon C.O."/>
        </authorList>
    </citation>
    <scope>NUCLEOTIDE SEQUENCE [LARGE SCALE GENOMIC DNA]</scope>
    <source>
        <strain evidence="2 3">PeD5</strain>
    </source>
</reference>
<dbReference type="RefSeq" id="WP_164696541.1">
    <property type="nucleotide sequence ID" value="NZ_JAAIKB010000010.1"/>
</dbReference>
<dbReference type="Proteomes" id="UP000475385">
    <property type="component" value="Unassembled WGS sequence"/>
</dbReference>
<keyword evidence="1" id="KW-1133">Transmembrane helix</keyword>
<sequence length="226" mass="23149">MKRWVPFAIALFMLTPFALWALIGLVLPGASLGAVPTGAGGVLLAASLPLAGLFWIQNLRQLGDAMGAPSRLDVAGRLAAALPLAILLLGGGGTAWLLSLGQGFLEPAIALVGTLAMAGVARLAARAPVEPGRILAAAPAAPGAEEAAAREALLAIGNVAMALVLLGYYWTPWVLFWAAMALIPVAFIAMMALAWWAARTDVVAHAGPGDPGEVANDLPRRRARAA</sequence>
<dbReference type="EMBL" id="JAAIKB010000010">
    <property type="protein sequence ID" value="NGM22645.1"/>
    <property type="molecule type" value="Genomic_DNA"/>
</dbReference>
<keyword evidence="1" id="KW-0812">Transmembrane</keyword>
<reference evidence="2 3" key="2">
    <citation type="submission" date="2020-03" db="EMBL/GenBank/DDBJ databases">
        <title>Roseomonas stagni sp. nov., isolated from pond water in Japan.</title>
        <authorList>
            <person name="Furuhata K."/>
            <person name="Miyamoto H."/>
            <person name="Goto K."/>
        </authorList>
    </citation>
    <scope>NUCLEOTIDE SEQUENCE [LARGE SCALE GENOMIC DNA]</scope>
    <source>
        <strain evidence="2 3">PeD5</strain>
    </source>
</reference>
<organism evidence="2 3">
    <name type="scientific">Falsiroseomonas algicola</name>
    <dbReference type="NCBI Taxonomy" id="2716930"/>
    <lineage>
        <taxon>Bacteria</taxon>
        <taxon>Pseudomonadati</taxon>
        <taxon>Pseudomonadota</taxon>
        <taxon>Alphaproteobacteria</taxon>
        <taxon>Acetobacterales</taxon>
        <taxon>Roseomonadaceae</taxon>
        <taxon>Falsiroseomonas</taxon>
    </lineage>
</organism>